<name>A0ABX5MKR4_9BURK</name>
<evidence type="ECO:0000313" key="2">
    <source>
        <dbReference type="Proteomes" id="UP000247515"/>
    </source>
</evidence>
<evidence type="ECO:0000313" key="1">
    <source>
        <dbReference type="EMBL" id="PXX12554.1"/>
    </source>
</evidence>
<reference evidence="1 2" key="1">
    <citation type="submission" date="2018-05" db="EMBL/GenBank/DDBJ databases">
        <title>Genomic Encyclopedia of Type Strains, Phase IV (KMG-V): Genome sequencing to study the core and pangenomes of soil and plant-associated prokaryotes.</title>
        <authorList>
            <person name="Whitman W."/>
        </authorList>
    </citation>
    <scope>NUCLEOTIDE SEQUENCE [LARGE SCALE GENOMIC DNA]</scope>
    <source>
        <strain evidence="1 2">SIr-6563</strain>
    </source>
</reference>
<gene>
    <name evidence="1" type="ORF">C7400_117158</name>
</gene>
<sequence length="32" mass="3654">MPWLKVQSISLRDSYNICLQTLCEALQAATEK</sequence>
<dbReference type="Proteomes" id="UP000247515">
    <property type="component" value="Unassembled WGS sequence"/>
</dbReference>
<proteinExistence type="predicted"/>
<keyword evidence="2" id="KW-1185">Reference proteome</keyword>
<comment type="caution">
    <text evidence="1">The sequence shown here is derived from an EMBL/GenBank/DDBJ whole genome shotgun (WGS) entry which is preliminary data.</text>
</comment>
<organism evidence="1 2">
    <name type="scientific">Paraburkholderia tropica</name>
    <dbReference type="NCBI Taxonomy" id="92647"/>
    <lineage>
        <taxon>Bacteria</taxon>
        <taxon>Pseudomonadati</taxon>
        <taxon>Pseudomonadota</taxon>
        <taxon>Betaproteobacteria</taxon>
        <taxon>Burkholderiales</taxon>
        <taxon>Burkholderiaceae</taxon>
        <taxon>Paraburkholderia</taxon>
    </lineage>
</organism>
<accession>A0ABX5MKR4</accession>
<protein>
    <submittedName>
        <fullName evidence="1">Uncharacterized protein</fullName>
    </submittedName>
</protein>
<dbReference type="EMBL" id="QJJV01000017">
    <property type="protein sequence ID" value="PXX12554.1"/>
    <property type="molecule type" value="Genomic_DNA"/>
</dbReference>